<accession>A0A0G4F598</accession>
<dbReference type="AlphaFoldDB" id="A0A0G4F598"/>
<protein>
    <recommendedName>
        <fullName evidence="2">RING-type domain-containing protein</fullName>
    </recommendedName>
</protein>
<evidence type="ECO:0008006" key="2">
    <source>
        <dbReference type="Google" id="ProtNLM"/>
    </source>
</evidence>
<proteinExistence type="predicted"/>
<dbReference type="VEuPathDB" id="CryptoDB:Cvel_15285"/>
<name>A0A0G4F598_9ALVE</name>
<dbReference type="InterPro" id="IPR013083">
    <property type="entry name" value="Znf_RING/FYVE/PHD"/>
</dbReference>
<dbReference type="PhylomeDB" id="A0A0G4F598"/>
<sequence>MRRLGKSRECLDFPHGPVLVLLRSGLWLLNSTVLMAQIDLQNTEIDGLFDWWGHNMTNLASCFPNDKTLHFCCAVLFDFIASTAVKVKSVAATCCLWQTGFISEDEKNAVVLHFLERSLKDGLPAEKVAAGGLTRGVGMQIPDQMRRILFYADCLQNSLQLHSNFLSELAGSIFSGALTREMAQEKLEYFGVDPKRQSQTWVFREEADGPHVARALEVAAQKTDVPMLSWVLETYGKVAKRCLVDGNSATVPLGARALMGADTDRLCVGRGGGISRRAECRIREAGLVWDGKTFRLFSSRNLILETPGSSSCSAALDENDRQAIENEIKRQRGSGWGLEAGQPSSPFHSADVRMHEEEGEMGTLYPPRVLAFERLVEHLGTDVFPALDWLVDLGRVDAVEVLFRRYHIDLSTPMTDNLEEIVEAEREEEEAGKGEDVSGICHSVMVLPITLDCRGRHSFCRVCLRRVRYPSSDRPYIPCPMCREDVFFPYGHECLSDRQARALREWICREGEASVDQVDGRSEEDERLTIHQNNTERPSLWWARTWWEERGRYWSKADTLGSCMLAIASASCSIGVMEKLCKDFGMNPATATFLGRSMLQVAVTCNQVVSAKWLLHRAPSLVSLVCRENGRAPVDVAAQKGHTQMVSVLKSYMHPQ</sequence>
<dbReference type="EMBL" id="CDMZ01000135">
    <property type="protein sequence ID" value="CEM07659.1"/>
    <property type="molecule type" value="Genomic_DNA"/>
</dbReference>
<evidence type="ECO:0000313" key="1">
    <source>
        <dbReference type="EMBL" id="CEM07659.1"/>
    </source>
</evidence>
<dbReference type="SUPFAM" id="SSF48403">
    <property type="entry name" value="Ankyrin repeat"/>
    <property type="match status" value="1"/>
</dbReference>
<dbReference type="Gene3D" id="1.25.40.20">
    <property type="entry name" value="Ankyrin repeat-containing domain"/>
    <property type="match status" value="1"/>
</dbReference>
<gene>
    <name evidence="1" type="ORF">Cvel_15285</name>
</gene>
<organism evidence="1">
    <name type="scientific">Chromera velia CCMP2878</name>
    <dbReference type="NCBI Taxonomy" id="1169474"/>
    <lineage>
        <taxon>Eukaryota</taxon>
        <taxon>Sar</taxon>
        <taxon>Alveolata</taxon>
        <taxon>Colpodellida</taxon>
        <taxon>Chromeraceae</taxon>
        <taxon>Chromera</taxon>
    </lineage>
</organism>
<reference evidence="1" key="1">
    <citation type="submission" date="2014-11" db="EMBL/GenBank/DDBJ databases">
        <authorList>
            <person name="Otto D Thomas"/>
            <person name="Naeem Raeece"/>
        </authorList>
    </citation>
    <scope>NUCLEOTIDE SEQUENCE</scope>
</reference>
<dbReference type="SUPFAM" id="SSF57850">
    <property type="entry name" value="RING/U-box"/>
    <property type="match status" value="1"/>
</dbReference>
<dbReference type="InterPro" id="IPR036770">
    <property type="entry name" value="Ankyrin_rpt-contain_sf"/>
</dbReference>
<dbReference type="Gene3D" id="3.30.40.10">
    <property type="entry name" value="Zinc/RING finger domain, C3HC4 (zinc finger)"/>
    <property type="match status" value="1"/>
</dbReference>